<evidence type="ECO:0000256" key="1">
    <source>
        <dbReference type="SAM" id="MobiDB-lite"/>
    </source>
</evidence>
<reference evidence="2 3" key="1">
    <citation type="journal article" date="2016" name="Front. Microbiol.">
        <title>Genome and transcriptome sequences reveal the specific parasitism of the nematophagous Purpureocillium lilacinum 36-1.</title>
        <authorList>
            <person name="Xie J."/>
            <person name="Li S."/>
            <person name="Mo C."/>
            <person name="Xiao X."/>
            <person name="Peng D."/>
            <person name="Wang G."/>
            <person name="Xiao Y."/>
        </authorList>
    </citation>
    <scope>NUCLEOTIDE SEQUENCE [LARGE SCALE GENOMIC DNA]</scope>
    <source>
        <strain evidence="2 3">36-1</strain>
    </source>
</reference>
<feature type="compositionally biased region" description="Basic residues" evidence="1">
    <location>
        <begin position="657"/>
        <end position="667"/>
    </location>
</feature>
<organism evidence="2 3">
    <name type="scientific">Purpureocillium lilacinum</name>
    <name type="common">Paecilomyces lilacinus</name>
    <dbReference type="NCBI Taxonomy" id="33203"/>
    <lineage>
        <taxon>Eukaryota</taxon>
        <taxon>Fungi</taxon>
        <taxon>Dikarya</taxon>
        <taxon>Ascomycota</taxon>
        <taxon>Pezizomycotina</taxon>
        <taxon>Sordariomycetes</taxon>
        <taxon>Hypocreomycetidae</taxon>
        <taxon>Hypocreales</taxon>
        <taxon>Ophiocordycipitaceae</taxon>
        <taxon>Purpureocillium</taxon>
    </lineage>
</organism>
<dbReference type="EMBL" id="LCWV01000002">
    <property type="protein sequence ID" value="PWI75127.1"/>
    <property type="molecule type" value="Genomic_DNA"/>
</dbReference>
<feature type="compositionally biased region" description="Polar residues" evidence="1">
    <location>
        <begin position="1"/>
        <end position="10"/>
    </location>
</feature>
<feature type="compositionally biased region" description="Low complexity" evidence="1">
    <location>
        <begin position="264"/>
        <end position="279"/>
    </location>
</feature>
<sequence>MSPLAQQSVVGYSKPTHRSASLAAQAPLANSLPRAAGSSPVTKRDGPEGQRTTSKLAEALKNPNWRDRGTDGGSFSSLNISADESRAAGLDGALSRPRGWPSSSSGSLYAVEPDNINNRKVSMADRLFNVRPPTNATPRETASDRTPGRHGGEAAAADLCRVMGQVSLDEFSGCSGIFLLDVSGRNGRGSADSLDGGLSDISARMERGPVTIMPTRGRHSVARVCRPDVTVAHQGGYACQRTGGSDGFRLSSGSGHRGHHHSLGMRTGLTSSSSSARTPDSSHHSNVGEAEVISQRQPEHGTTASPTMRDVVAGGHPTACQEESRAHLDAKNEAFQRMLERLKKPAQTATLHAQAVRDAGRTAVHGHAVAHGRSRLAQPDAGRNDVDAPNTRRELTVSDFVVPYGRAKSSTHQTERSSDSATSTASSARNNSLNPKAREFLSFKQGLRPSPPRENQDSSQASGSLGLRGSQKDIARNSPGWTKVNLGAPKPVLTPEPLIRPYDRVAPNQNPNLNRVPDVRNLVPIQPAGLPYPLVPGVNLSTYPPDAAQLVEVPQVLPGLYAGTSVFASPNAGPNTYPATTPAYRSLPSRLQYPIWPVAPQLAANASNPVLPPVPVSRPVPVPKPHFPSVSGQQAYEAYIEQRKATEPGYAMECRQRQQRRAKRNKAAKLAADRAP</sequence>
<evidence type="ECO:0000313" key="3">
    <source>
        <dbReference type="Proteomes" id="UP000245956"/>
    </source>
</evidence>
<feature type="region of interest" description="Disordered" evidence="1">
    <location>
        <begin position="130"/>
        <end position="150"/>
    </location>
</feature>
<feature type="compositionally biased region" description="Basic and acidic residues" evidence="1">
    <location>
        <begin position="141"/>
        <end position="150"/>
    </location>
</feature>
<feature type="compositionally biased region" description="Polar residues" evidence="1">
    <location>
        <begin position="73"/>
        <end position="82"/>
    </location>
</feature>
<feature type="region of interest" description="Disordered" evidence="1">
    <location>
        <begin position="355"/>
        <end position="489"/>
    </location>
</feature>
<proteinExistence type="predicted"/>
<dbReference type="Proteomes" id="UP000245956">
    <property type="component" value="Unassembled WGS sequence"/>
</dbReference>
<feature type="compositionally biased region" description="Low complexity" evidence="1">
    <location>
        <begin position="94"/>
        <end position="108"/>
    </location>
</feature>
<feature type="region of interest" description="Disordered" evidence="1">
    <location>
        <begin position="647"/>
        <end position="676"/>
    </location>
</feature>
<name>A0A2U3EKT5_PURLI</name>
<feature type="region of interest" description="Disordered" evidence="1">
    <location>
        <begin position="1"/>
        <end position="111"/>
    </location>
</feature>
<gene>
    <name evidence="2" type="ORF">PCL_05785</name>
</gene>
<feature type="compositionally biased region" description="Polar residues" evidence="1">
    <location>
        <begin position="294"/>
        <end position="306"/>
    </location>
</feature>
<protein>
    <submittedName>
        <fullName evidence="2">Uncharacterized protein</fullName>
    </submittedName>
</protein>
<feature type="compositionally biased region" description="Basic and acidic residues" evidence="1">
    <location>
        <begin position="382"/>
        <end position="396"/>
    </location>
</feature>
<accession>A0A2U3EKT5</accession>
<comment type="caution">
    <text evidence="2">The sequence shown here is derived from an EMBL/GenBank/DDBJ whole genome shotgun (WGS) entry which is preliminary data.</text>
</comment>
<feature type="region of interest" description="Disordered" evidence="1">
    <location>
        <begin position="248"/>
        <end position="308"/>
    </location>
</feature>
<dbReference type="AlphaFoldDB" id="A0A2U3EKT5"/>
<feature type="compositionally biased region" description="Low complexity" evidence="1">
    <location>
        <begin position="419"/>
        <end position="432"/>
    </location>
</feature>
<evidence type="ECO:0000313" key="2">
    <source>
        <dbReference type="EMBL" id="PWI75127.1"/>
    </source>
</evidence>